<organism evidence="3 4">
    <name type="scientific">Frigoriglobus tundricola</name>
    <dbReference type="NCBI Taxonomy" id="2774151"/>
    <lineage>
        <taxon>Bacteria</taxon>
        <taxon>Pseudomonadati</taxon>
        <taxon>Planctomycetota</taxon>
        <taxon>Planctomycetia</taxon>
        <taxon>Gemmatales</taxon>
        <taxon>Gemmataceae</taxon>
        <taxon>Frigoriglobus</taxon>
    </lineage>
</organism>
<reference evidence="4" key="1">
    <citation type="submission" date="2020-05" db="EMBL/GenBank/DDBJ databases">
        <title>Frigoriglobus tundricola gen. nov., sp. nov., a psychrotolerant cellulolytic planctomycete of the family Gemmataceae with two divergent copies of 16S rRNA gene.</title>
        <authorList>
            <person name="Kulichevskaya I.S."/>
            <person name="Ivanova A.A."/>
            <person name="Naumoff D.G."/>
            <person name="Beletsky A.V."/>
            <person name="Rijpstra W.I.C."/>
            <person name="Sinninghe Damste J.S."/>
            <person name="Mardanov A.V."/>
            <person name="Ravin N.V."/>
            <person name="Dedysh S.N."/>
        </authorList>
    </citation>
    <scope>NUCLEOTIDE SEQUENCE [LARGE SCALE GENOMIC DNA]</scope>
    <source>
        <strain evidence="4">PL17</strain>
    </source>
</reference>
<dbReference type="EMBL" id="CP053452">
    <property type="protein sequence ID" value="QJW99650.1"/>
    <property type="molecule type" value="Genomic_DNA"/>
</dbReference>
<evidence type="ECO:0000313" key="4">
    <source>
        <dbReference type="Proteomes" id="UP000503447"/>
    </source>
</evidence>
<proteinExistence type="predicted"/>
<dbReference type="KEGG" id="ftj:FTUN_7269"/>
<feature type="region of interest" description="Disordered" evidence="1">
    <location>
        <begin position="54"/>
        <end position="75"/>
    </location>
</feature>
<keyword evidence="2" id="KW-1133">Transmembrane helix</keyword>
<evidence type="ECO:0000313" key="3">
    <source>
        <dbReference type="EMBL" id="QJW99650.1"/>
    </source>
</evidence>
<evidence type="ECO:0008006" key="5">
    <source>
        <dbReference type="Google" id="ProtNLM"/>
    </source>
</evidence>
<sequence>MPAVRLLQYALVTAIICCALGCGASNNKGRIEGKWKIVSDDPQLRDTVLAFGDDGSVTMERPTTPEAPPSGDKRSEPIGWRYKLLAGDGADFYALPPDATVRAGLFPAPNGVVRATIQIESTTGGKYEERAMILTAADRMLKLTWLR</sequence>
<name>A0A6M5Z251_9BACT</name>
<feature type="transmembrane region" description="Helical" evidence="2">
    <location>
        <begin position="6"/>
        <end position="26"/>
    </location>
</feature>
<keyword evidence="2" id="KW-0472">Membrane</keyword>
<dbReference type="Proteomes" id="UP000503447">
    <property type="component" value="Chromosome"/>
</dbReference>
<protein>
    <recommendedName>
        <fullName evidence="5">Lipocalin-like domain-containing protein</fullName>
    </recommendedName>
</protein>
<dbReference type="AlphaFoldDB" id="A0A6M5Z251"/>
<keyword evidence="4" id="KW-1185">Reference proteome</keyword>
<accession>A0A6M5Z251</accession>
<evidence type="ECO:0000256" key="2">
    <source>
        <dbReference type="SAM" id="Phobius"/>
    </source>
</evidence>
<keyword evidence="2" id="KW-0812">Transmembrane</keyword>
<evidence type="ECO:0000256" key="1">
    <source>
        <dbReference type="SAM" id="MobiDB-lite"/>
    </source>
</evidence>
<gene>
    <name evidence="3" type="ORF">FTUN_7269</name>
</gene>
<dbReference type="RefSeq" id="WP_171474577.1">
    <property type="nucleotide sequence ID" value="NZ_CP053452.2"/>
</dbReference>